<protein>
    <submittedName>
        <fullName evidence="2">Uncharacterized protein</fullName>
    </submittedName>
</protein>
<accession>A0A080ZT23</accession>
<dbReference type="Proteomes" id="UP000028582">
    <property type="component" value="Unassembled WGS sequence"/>
</dbReference>
<name>A0A080ZT23_PHYNI</name>
<feature type="region of interest" description="Disordered" evidence="1">
    <location>
        <begin position="247"/>
        <end position="272"/>
    </location>
</feature>
<reference evidence="2 3" key="1">
    <citation type="submission" date="2013-11" db="EMBL/GenBank/DDBJ databases">
        <title>The Genome Sequence of Phytophthora parasitica P1976.</title>
        <authorList>
            <consortium name="The Broad Institute Genomics Platform"/>
            <person name="Russ C."/>
            <person name="Tyler B."/>
            <person name="Panabieres F."/>
            <person name="Shan W."/>
            <person name="Tripathy S."/>
            <person name="Grunwald N."/>
            <person name="Machado M."/>
            <person name="Johnson C.S."/>
            <person name="Walker B."/>
            <person name="Young S."/>
            <person name="Zeng Q."/>
            <person name="Gargeya S."/>
            <person name="Fitzgerald M."/>
            <person name="Haas B."/>
            <person name="Abouelleil A."/>
            <person name="Allen A.W."/>
            <person name="Alvarado L."/>
            <person name="Arachchi H.M."/>
            <person name="Berlin A.M."/>
            <person name="Chapman S.B."/>
            <person name="Gainer-Dewar J."/>
            <person name="Goldberg J."/>
            <person name="Griggs A."/>
            <person name="Gujja S."/>
            <person name="Hansen M."/>
            <person name="Howarth C."/>
            <person name="Imamovic A."/>
            <person name="Ireland A."/>
            <person name="Larimer J."/>
            <person name="McCowan C."/>
            <person name="Murphy C."/>
            <person name="Pearson M."/>
            <person name="Poon T.W."/>
            <person name="Priest M."/>
            <person name="Roberts A."/>
            <person name="Saif S."/>
            <person name="Shea T."/>
            <person name="Sisk P."/>
            <person name="Sykes S."/>
            <person name="Wortman J."/>
            <person name="Nusbaum C."/>
            <person name="Birren B."/>
        </authorList>
    </citation>
    <scope>NUCLEOTIDE SEQUENCE [LARGE SCALE GENOMIC DNA]</scope>
    <source>
        <strain evidence="2 3">P1976</strain>
    </source>
</reference>
<feature type="compositionally biased region" description="Basic and acidic residues" evidence="1">
    <location>
        <begin position="262"/>
        <end position="272"/>
    </location>
</feature>
<dbReference type="EMBL" id="ANJA01002495">
    <property type="protein sequence ID" value="ETO69784.1"/>
    <property type="molecule type" value="Genomic_DNA"/>
</dbReference>
<dbReference type="OrthoDB" id="163120at2759"/>
<comment type="caution">
    <text evidence="2">The sequence shown here is derived from an EMBL/GenBank/DDBJ whole genome shotgun (WGS) entry which is preliminary data.</text>
</comment>
<evidence type="ECO:0000313" key="2">
    <source>
        <dbReference type="EMBL" id="ETO69784.1"/>
    </source>
</evidence>
<evidence type="ECO:0000256" key="1">
    <source>
        <dbReference type="SAM" id="MobiDB-lite"/>
    </source>
</evidence>
<proteinExistence type="predicted"/>
<organism evidence="2 3">
    <name type="scientific">Phytophthora nicotianae P1976</name>
    <dbReference type="NCBI Taxonomy" id="1317066"/>
    <lineage>
        <taxon>Eukaryota</taxon>
        <taxon>Sar</taxon>
        <taxon>Stramenopiles</taxon>
        <taxon>Oomycota</taxon>
        <taxon>Peronosporomycetes</taxon>
        <taxon>Peronosporales</taxon>
        <taxon>Peronosporaceae</taxon>
        <taxon>Phytophthora</taxon>
    </lineage>
</organism>
<evidence type="ECO:0000313" key="3">
    <source>
        <dbReference type="Proteomes" id="UP000028582"/>
    </source>
</evidence>
<dbReference type="AlphaFoldDB" id="A0A080ZT23"/>
<sequence length="272" mass="29969">MSLSLPATLAVVLTIKVGEPFGSSRTSYGSSQMLAFVVDDGYLGFRARVRRCVDKLEEIEWPETGPILLKLTNSASRAKFVTLAKSDEELAAQLASTWKLAAKQKNGQAAFKLEFFIYVSKVSASSSICRATEGRIAAATSLIDEHLSSLPVEDQLGDASRAYWAVSHARQLEQTPLVMPTNPTFNQVRRIDALQRDADVETQSRTAPREFVTVRCRLNGGLVPLELHVAELREALGLPDYDLRPSFREPLPTTSPTVNVEDVDHMSDTSME</sequence>
<gene>
    <name evidence="2" type="ORF">F444_13686</name>
</gene>